<dbReference type="Gene3D" id="1.10.340.30">
    <property type="entry name" value="Hypothetical protein, domain 2"/>
    <property type="match status" value="1"/>
</dbReference>
<proteinExistence type="predicted"/>
<dbReference type="GO" id="GO:0006285">
    <property type="term" value="P:base-excision repair, AP site formation"/>
    <property type="evidence" value="ECO:0007669"/>
    <property type="project" value="TreeGrafter"/>
</dbReference>
<protein>
    <recommendedName>
        <fullName evidence="3">HhH-GPD domain-containing protein</fullName>
    </recommendedName>
</protein>
<dbReference type="PANTHER" id="PTHR10242:SF7">
    <property type="entry name" value="HHH-GPD DOMAIN-CONTAINING PROTEIN"/>
    <property type="match status" value="1"/>
</dbReference>
<dbReference type="PANTHER" id="PTHR10242">
    <property type="entry name" value="8-OXOGUANINE DNA GLYCOSYLASE"/>
    <property type="match status" value="1"/>
</dbReference>
<dbReference type="InterPro" id="IPR052054">
    <property type="entry name" value="Oxidative_DNA_repair_enzyme"/>
</dbReference>
<keyword evidence="2" id="KW-1185">Reference proteome</keyword>
<dbReference type="Proteomes" id="UP001189624">
    <property type="component" value="Chromosome 6"/>
</dbReference>
<dbReference type="Gramene" id="rna-AYBTSS11_LOCUS20565">
    <property type="protein sequence ID" value="CAJ1964906.1"/>
    <property type="gene ID" value="gene-AYBTSS11_LOCUS20565"/>
</dbReference>
<dbReference type="InterPro" id="IPR011257">
    <property type="entry name" value="DNA_glycosylase"/>
</dbReference>
<dbReference type="GO" id="GO:0005634">
    <property type="term" value="C:nucleus"/>
    <property type="evidence" value="ECO:0007669"/>
    <property type="project" value="TreeGrafter"/>
</dbReference>
<dbReference type="GO" id="GO:0034039">
    <property type="term" value="F:8-oxo-7,8-dihydroguanine DNA N-glycosylase activity"/>
    <property type="evidence" value="ECO:0007669"/>
    <property type="project" value="TreeGrafter"/>
</dbReference>
<name>A0AA86SQ61_9FABA</name>
<accession>A0AA86SQ61</accession>
<dbReference type="AlphaFoldDB" id="A0AA86SQ61"/>
<gene>
    <name evidence="1" type="ORF">AYBTSS11_LOCUS20565</name>
</gene>
<evidence type="ECO:0000313" key="2">
    <source>
        <dbReference type="Proteomes" id="UP001189624"/>
    </source>
</evidence>
<sequence length="192" mass="22048">MAKSLCELQLQLTRSKGQNIHESNMQNDEVGNFPNSKELVEIGETNLKEHCRLGMRAKYIIQLAKNVESGTLSLEKLEKNCNLYSYQDVHRRLSKLKGFGPFSIATVLMCMGCYQKVPADSETKRHIKQVYGISSCKSLTIVEDAEQIYMKYAPFQSIVFWFELLQSYEKKYGKLSELDESNYHTITGSRIL</sequence>
<dbReference type="SUPFAM" id="SSF48150">
    <property type="entry name" value="DNA-glycosylase"/>
    <property type="match status" value="1"/>
</dbReference>
<evidence type="ECO:0000313" key="1">
    <source>
        <dbReference type="EMBL" id="CAJ1964906.1"/>
    </source>
</evidence>
<organism evidence="1 2">
    <name type="scientific">Sphenostylis stenocarpa</name>
    <dbReference type="NCBI Taxonomy" id="92480"/>
    <lineage>
        <taxon>Eukaryota</taxon>
        <taxon>Viridiplantae</taxon>
        <taxon>Streptophyta</taxon>
        <taxon>Embryophyta</taxon>
        <taxon>Tracheophyta</taxon>
        <taxon>Spermatophyta</taxon>
        <taxon>Magnoliopsida</taxon>
        <taxon>eudicotyledons</taxon>
        <taxon>Gunneridae</taxon>
        <taxon>Pentapetalae</taxon>
        <taxon>rosids</taxon>
        <taxon>fabids</taxon>
        <taxon>Fabales</taxon>
        <taxon>Fabaceae</taxon>
        <taxon>Papilionoideae</taxon>
        <taxon>50 kb inversion clade</taxon>
        <taxon>NPAAA clade</taxon>
        <taxon>indigoferoid/millettioid clade</taxon>
        <taxon>Phaseoleae</taxon>
        <taxon>Sphenostylis</taxon>
    </lineage>
</organism>
<evidence type="ECO:0008006" key="3">
    <source>
        <dbReference type="Google" id="ProtNLM"/>
    </source>
</evidence>
<dbReference type="EMBL" id="OY731403">
    <property type="protein sequence ID" value="CAJ1964906.1"/>
    <property type="molecule type" value="Genomic_DNA"/>
</dbReference>
<reference evidence="1" key="1">
    <citation type="submission" date="2023-10" db="EMBL/GenBank/DDBJ databases">
        <authorList>
            <person name="Domelevo Entfellner J.-B."/>
        </authorList>
    </citation>
    <scope>NUCLEOTIDE SEQUENCE</scope>
</reference>